<dbReference type="RefSeq" id="WP_203900575.1">
    <property type="nucleotide sequence ID" value="NZ_BOPF01000013.1"/>
</dbReference>
<keyword evidence="1 3" id="KW-0808">Transferase</keyword>
<proteinExistence type="predicted"/>
<feature type="domain" description="Glycosyl transferase family 1" evidence="2">
    <location>
        <begin position="203"/>
        <end position="289"/>
    </location>
</feature>
<dbReference type="EMBL" id="BOPF01000013">
    <property type="protein sequence ID" value="GIJ47058.1"/>
    <property type="molecule type" value="Genomic_DNA"/>
</dbReference>
<name>A0A8J3YN06_9ACTN</name>
<gene>
    <name evidence="3" type="ORF">Val02_39440</name>
</gene>
<dbReference type="AlphaFoldDB" id="A0A8J3YN06"/>
<dbReference type="Gene3D" id="3.40.50.2000">
    <property type="entry name" value="Glycogen Phosphorylase B"/>
    <property type="match status" value="1"/>
</dbReference>
<keyword evidence="4" id="KW-1185">Reference proteome</keyword>
<accession>A0A8J3YN06</accession>
<sequence>MNILFWHVHGAWATAFVHGGHTYLVPVNAERDADGLGRARTYPWPENAVEVTPERLSTMDVDVAVLQRPHEYELMRRWLGGRRVPVVYVEHNTPKDGAVPLSRHPMADRDDVTLVHVTHFNRLFWDAGGTRTTVIEHGIPDPGVRWTGELSRIAVAINEPVRRGRVTGTDLLAAFTDAAPLDLFGMGVAELASDRIAAHEDPPQADLHREMARRRLYLHPHRWTSLGLSLLEAMTIGMPVVVLATTEAVRAVPPEAGAISTDPDELLDATRWLMRDDEAARRCGAVAREAALRRYGLARFLSDWDALLKEVIS</sequence>
<protein>
    <submittedName>
        <fullName evidence="3">Glycosyl transferase</fullName>
    </submittedName>
</protein>
<dbReference type="Proteomes" id="UP000619260">
    <property type="component" value="Unassembled WGS sequence"/>
</dbReference>
<evidence type="ECO:0000256" key="1">
    <source>
        <dbReference type="ARBA" id="ARBA00022679"/>
    </source>
</evidence>
<organism evidence="3 4">
    <name type="scientific">Virgisporangium aliadipatigenens</name>
    <dbReference type="NCBI Taxonomy" id="741659"/>
    <lineage>
        <taxon>Bacteria</taxon>
        <taxon>Bacillati</taxon>
        <taxon>Actinomycetota</taxon>
        <taxon>Actinomycetes</taxon>
        <taxon>Micromonosporales</taxon>
        <taxon>Micromonosporaceae</taxon>
        <taxon>Virgisporangium</taxon>
    </lineage>
</organism>
<evidence type="ECO:0000259" key="2">
    <source>
        <dbReference type="Pfam" id="PF00534"/>
    </source>
</evidence>
<dbReference type="SUPFAM" id="SSF53756">
    <property type="entry name" value="UDP-Glycosyltransferase/glycogen phosphorylase"/>
    <property type="match status" value="1"/>
</dbReference>
<evidence type="ECO:0000313" key="3">
    <source>
        <dbReference type="EMBL" id="GIJ47058.1"/>
    </source>
</evidence>
<dbReference type="InterPro" id="IPR001296">
    <property type="entry name" value="Glyco_trans_1"/>
</dbReference>
<reference evidence="3" key="1">
    <citation type="submission" date="2021-01" db="EMBL/GenBank/DDBJ databases">
        <title>Whole genome shotgun sequence of Virgisporangium aliadipatigenens NBRC 105644.</title>
        <authorList>
            <person name="Komaki H."/>
            <person name="Tamura T."/>
        </authorList>
    </citation>
    <scope>NUCLEOTIDE SEQUENCE</scope>
    <source>
        <strain evidence="3">NBRC 105644</strain>
    </source>
</reference>
<evidence type="ECO:0000313" key="4">
    <source>
        <dbReference type="Proteomes" id="UP000619260"/>
    </source>
</evidence>
<dbReference type="GO" id="GO:0016757">
    <property type="term" value="F:glycosyltransferase activity"/>
    <property type="evidence" value="ECO:0007669"/>
    <property type="project" value="InterPro"/>
</dbReference>
<comment type="caution">
    <text evidence="3">The sequence shown here is derived from an EMBL/GenBank/DDBJ whole genome shotgun (WGS) entry which is preliminary data.</text>
</comment>
<dbReference type="Pfam" id="PF00534">
    <property type="entry name" value="Glycos_transf_1"/>
    <property type="match status" value="1"/>
</dbReference>